<accession>A0A644YJY7</accession>
<evidence type="ECO:0000313" key="2">
    <source>
        <dbReference type="EMBL" id="MPM26813.1"/>
    </source>
</evidence>
<feature type="compositionally biased region" description="Low complexity" evidence="1">
    <location>
        <begin position="133"/>
        <end position="142"/>
    </location>
</feature>
<sequence>MAGPVLLPAHAEHIVVRNGTRKGNLAPGIGIFRVFEHHGAVGNQRAQRSFRKRVDELRMLRVRKVPFKDMAHHVRNATGNLIFRDCSKQRGIDYRQYGAAAFAVGADLLAGEVITHHAAVARLAARRGERQNGRNGNRFGQRSHVGKG</sequence>
<proteinExistence type="predicted"/>
<name>A0A644YJY7_9ZZZZ</name>
<protein>
    <submittedName>
        <fullName evidence="2">Uncharacterized protein</fullName>
    </submittedName>
</protein>
<dbReference type="AlphaFoldDB" id="A0A644YJY7"/>
<gene>
    <name evidence="2" type="ORF">SDC9_73318</name>
</gene>
<evidence type="ECO:0000256" key="1">
    <source>
        <dbReference type="SAM" id="MobiDB-lite"/>
    </source>
</evidence>
<organism evidence="2">
    <name type="scientific">bioreactor metagenome</name>
    <dbReference type="NCBI Taxonomy" id="1076179"/>
    <lineage>
        <taxon>unclassified sequences</taxon>
        <taxon>metagenomes</taxon>
        <taxon>ecological metagenomes</taxon>
    </lineage>
</organism>
<feature type="region of interest" description="Disordered" evidence="1">
    <location>
        <begin position="127"/>
        <end position="148"/>
    </location>
</feature>
<comment type="caution">
    <text evidence="2">The sequence shown here is derived from an EMBL/GenBank/DDBJ whole genome shotgun (WGS) entry which is preliminary data.</text>
</comment>
<reference evidence="2" key="1">
    <citation type="submission" date="2019-08" db="EMBL/GenBank/DDBJ databases">
        <authorList>
            <person name="Kucharzyk K."/>
            <person name="Murdoch R.W."/>
            <person name="Higgins S."/>
            <person name="Loffler F."/>
        </authorList>
    </citation>
    <scope>NUCLEOTIDE SEQUENCE</scope>
</reference>
<dbReference type="EMBL" id="VSSQ01004833">
    <property type="protein sequence ID" value="MPM26813.1"/>
    <property type="molecule type" value="Genomic_DNA"/>
</dbReference>